<feature type="non-terminal residue" evidence="2">
    <location>
        <position position="249"/>
    </location>
</feature>
<dbReference type="InterPro" id="IPR023606">
    <property type="entry name" value="CoA-Trfase_III_dom_1_sf"/>
</dbReference>
<comment type="caution">
    <text evidence="2">The sequence shown here is derived from an EMBL/GenBank/DDBJ whole genome shotgun (WGS) entry which is preliminary data.</text>
</comment>
<evidence type="ECO:0000313" key="2">
    <source>
        <dbReference type="EMBL" id="GAG30993.1"/>
    </source>
</evidence>
<dbReference type="SUPFAM" id="SSF89796">
    <property type="entry name" value="CoA-transferase family III (CaiB/BaiF)"/>
    <property type="match status" value="1"/>
</dbReference>
<name>X0X303_9ZZZZ</name>
<dbReference type="PANTHER" id="PTHR48228">
    <property type="entry name" value="SUCCINYL-COA--D-CITRAMALATE COA-TRANSFERASE"/>
    <property type="match status" value="1"/>
</dbReference>
<evidence type="ECO:0000256" key="1">
    <source>
        <dbReference type="ARBA" id="ARBA00022679"/>
    </source>
</evidence>
<sequence length="249" mass="26619">PLLGEHDAEVLGAPREARRAGRAREAPALPLEGIRVANFGWGWLGPVAGQTLSFLGAEVYKIESRVRVDINRTLPPFGGGVRDPDRSLQNHAGWAGNGSVTLDLKNREAQELARQLVARCDVVIENFGPGVTAKLHLGYEELRAVKPDIIMASMPAAGLFGPLKDIRTYGMSLSSITGLDSLTGYRGGPPIPVENAFADPLGAVIGALGVILALHHRDRTGQGQHVDYSQQEGVMQLTAPAFMDYVLNG</sequence>
<gene>
    <name evidence="2" type="ORF">S01H1_66482</name>
</gene>
<dbReference type="InterPro" id="IPR050509">
    <property type="entry name" value="CoA-transferase_III"/>
</dbReference>
<protein>
    <recommendedName>
        <fullName evidence="3">CoA transferase</fullName>
    </recommendedName>
</protein>
<organism evidence="2">
    <name type="scientific">marine sediment metagenome</name>
    <dbReference type="NCBI Taxonomy" id="412755"/>
    <lineage>
        <taxon>unclassified sequences</taxon>
        <taxon>metagenomes</taxon>
        <taxon>ecological metagenomes</taxon>
    </lineage>
</organism>
<reference evidence="2" key="1">
    <citation type="journal article" date="2014" name="Front. Microbiol.">
        <title>High frequency of phylogenetically diverse reductive dehalogenase-homologous genes in deep subseafloor sedimentary metagenomes.</title>
        <authorList>
            <person name="Kawai M."/>
            <person name="Futagami T."/>
            <person name="Toyoda A."/>
            <person name="Takaki Y."/>
            <person name="Nishi S."/>
            <person name="Hori S."/>
            <person name="Arai W."/>
            <person name="Tsubouchi T."/>
            <person name="Morono Y."/>
            <person name="Uchiyama I."/>
            <person name="Ito T."/>
            <person name="Fujiyama A."/>
            <person name="Inagaki F."/>
            <person name="Takami H."/>
        </authorList>
    </citation>
    <scope>NUCLEOTIDE SEQUENCE</scope>
    <source>
        <strain evidence="2">Expedition CK06-06</strain>
    </source>
</reference>
<accession>X0X303</accession>
<keyword evidence="1" id="KW-0808">Transferase</keyword>
<dbReference type="InterPro" id="IPR003673">
    <property type="entry name" value="CoA-Trfase_fam_III"/>
</dbReference>
<feature type="non-terminal residue" evidence="2">
    <location>
        <position position="1"/>
    </location>
</feature>
<dbReference type="PANTHER" id="PTHR48228:SF6">
    <property type="entry name" value="L-CARNITINE COA-TRANSFERASE"/>
    <property type="match status" value="1"/>
</dbReference>
<dbReference type="Gene3D" id="3.40.50.10540">
    <property type="entry name" value="Crotonobetainyl-coa:carnitine coa-transferase, domain 1"/>
    <property type="match status" value="1"/>
</dbReference>
<evidence type="ECO:0008006" key="3">
    <source>
        <dbReference type="Google" id="ProtNLM"/>
    </source>
</evidence>
<dbReference type="Pfam" id="PF02515">
    <property type="entry name" value="CoA_transf_3"/>
    <property type="match status" value="1"/>
</dbReference>
<dbReference type="AlphaFoldDB" id="X0X303"/>
<dbReference type="EMBL" id="BARS01043963">
    <property type="protein sequence ID" value="GAG30993.1"/>
    <property type="molecule type" value="Genomic_DNA"/>
</dbReference>
<proteinExistence type="predicted"/>
<dbReference type="GO" id="GO:0016740">
    <property type="term" value="F:transferase activity"/>
    <property type="evidence" value="ECO:0007669"/>
    <property type="project" value="UniProtKB-KW"/>
</dbReference>